<dbReference type="Gene3D" id="1.20.58.80">
    <property type="entry name" value="Phosphotransferase system, lactose/cellobiose-type IIA subunit"/>
    <property type="match status" value="1"/>
</dbReference>
<proteinExistence type="predicted"/>
<feature type="compositionally biased region" description="Low complexity" evidence="2">
    <location>
        <begin position="155"/>
        <end position="172"/>
    </location>
</feature>
<keyword evidence="1" id="KW-0175">Coiled coil</keyword>
<feature type="region of interest" description="Disordered" evidence="2">
    <location>
        <begin position="257"/>
        <end position="282"/>
    </location>
</feature>
<evidence type="ECO:0000313" key="4">
    <source>
        <dbReference type="Proteomes" id="UP000250266"/>
    </source>
</evidence>
<evidence type="ECO:0000256" key="1">
    <source>
        <dbReference type="SAM" id="Coils"/>
    </source>
</evidence>
<feature type="coiled-coil region" evidence="1">
    <location>
        <begin position="477"/>
        <end position="511"/>
    </location>
</feature>
<gene>
    <name evidence="3" type="ORF">K432DRAFT_355533</name>
</gene>
<dbReference type="Proteomes" id="UP000250266">
    <property type="component" value="Unassembled WGS sequence"/>
</dbReference>
<feature type="compositionally biased region" description="Polar residues" evidence="2">
    <location>
        <begin position="389"/>
        <end position="398"/>
    </location>
</feature>
<name>A0A8E2E8F6_9PEZI</name>
<dbReference type="AlphaFoldDB" id="A0A8E2E8F6"/>
<dbReference type="PANTHER" id="PTHR40130">
    <property type="entry name" value="EXPRESSED PROTEIN"/>
    <property type="match status" value="1"/>
</dbReference>
<organism evidence="3 4">
    <name type="scientific">Lepidopterella palustris CBS 459.81</name>
    <dbReference type="NCBI Taxonomy" id="1314670"/>
    <lineage>
        <taxon>Eukaryota</taxon>
        <taxon>Fungi</taxon>
        <taxon>Dikarya</taxon>
        <taxon>Ascomycota</taxon>
        <taxon>Pezizomycotina</taxon>
        <taxon>Dothideomycetes</taxon>
        <taxon>Pleosporomycetidae</taxon>
        <taxon>Mytilinidiales</taxon>
        <taxon>Argynnaceae</taxon>
        <taxon>Lepidopterella</taxon>
    </lineage>
</organism>
<feature type="region of interest" description="Disordered" evidence="2">
    <location>
        <begin position="349"/>
        <end position="406"/>
    </location>
</feature>
<evidence type="ECO:0000256" key="2">
    <source>
        <dbReference type="SAM" id="MobiDB-lite"/>
    </source>
</evidence>
<dbReference type="PANTHER" id="PTHR40130:SF1">
    <property type="entry name" value="SPINDLE POLE BODY-ASSOCIATED PROTEIN CUT12 DOMAIN-CONTAINING PROTEIN"/>
    <property type="match status" value="1"/>
</dbReference>
<dbReference type="EMBL" id="KV745021">
    <property type="protein sequence ID" value="OCK79134.1"/>
    <property type="molecule type" value="Genomic_DNA"/>
</dbReference>
<accession>A0A8E2E8F6</accession>
<feature type="compositionally biased region" description="Polar residues" evidence="2">
    <location>
        <begin position="268"/>
        <end position="282"/>
    </location>
</feature>
<sequence length="561" mass="60698">MEAAPLTRAHAHVRSAVNATESCDINQASFDHELAADEFRNAAKETADAEALRILALLETHHRRLASIIRLPPTRVAIEINQELETVYRPLESRAKSPLPSVSAPGIRSASPAPSTSTVPIRTTRRRPHRDPVSSIATNLATARGILGPQPRRGSPASAAISAANALATTSSRNERQSRAETPESPLTARNVMEREARKAGGSSVKADDDKSATALVRATSQPEDRFEKFYNNFQLGNVFSMFSAPLAFAGLPLNPSSAPPAPTASTKSGRPTATSEPDYTSLISRPALRALKEDQGPSGPFGAAESFYVVPTSGGTVSYAGILTHQHQHAHPHTHPHAASQGSHLPDLIEEDTSDRGSNPDEFVDAVETPYPPSPTSPRHVRRHAKAPSTSIPSTRTIPAGRGTGRKTMEELELENQTLRGLLDKQSRRLQMWEASSQSQSLALAQSFRARGPPSISGAVSDPSLTALLDLQMQATNALNRDKEKMMRENDRLQRVLDKYREQWEKLKAGARKKVKEREMVAGAQMERQKSGEGVAEEVGPDDIGPEGEVVGEGEEGKRF</sequence>
<feature type="region of interest" description="Disordered" evidence="2">
    <location>
        <begin position="95"/>
        <end position="221"/>
    </location>
</feature>
<feature type="compositionally biased region" description="Basic and acidic residues" evidence="2">
    <location>
        <begin position="173"/>
        <end position="182"/>
    </location>
</feature>
<reference evidence="3 4" key="1">
    <citation type="journal article" date="2016" name="Nat. Commun.">
        <title>Ectomycorrhizal ecology is imprinted in the genome of the dominant symbiotic fungus Cenococcum geophilum.</title>
        <authorList>
            <consortium name="DOE Joint Genome Institute"/>
            <person name="Peter M."/>
            <person name="Kohler A."/>
            <person name="Ohm R.A."/>
            <person name="Kuo A."/>
            <person name="Krutzmann J."/>
            <person name="Morin E."/>
            <person name="Arend M."/>
            <person name="Barry K.W."/>
            <person name="Binder M."/>
            <person name="Choi C."/>
            <person name="Clum A."/>
            <person name="Copeland A."/>
            <person name="Grisel N."/>
            <person name="Haridas S."/>
            <person name="Kipfer T."/>
            <person name="LaButti K."/>
            <person name="Lindquist E."/>
            <person name="Lipzen A."/>
            <person name="Maire R."/>
            <person name="Meier B."/>
            <person name="Mihaltcheva S."/>
            <person name="Molinier V."/>
            <person name="Murat C."/>
            <person name="Poggeler S."/>
            <person name="Quandt C.A."/>
            <person name="Sperisen C."/>
            <person name="Tritt A."/>
            <person name="Tisserant E."/>
            <person name="Crous P.W."/>
            <person name="Henrissat B."/>
            <person name="Nehls U."/>
            <person name="Egli S."/>
            <person name="Spatafora J.W."/>
            <person name="Grigoriev I.V."/>
            <person name="Martin F.M."/>
        </authorList>
    </citation>
    <scope>NUCLEOTIDE SEQUENCE [LARGE SCALE GENOMIC DNA]</scope>
    <source>
        <strain evidence="3 4">CBS 459.81</strain>
    </source>
</reference>
<keyword evidence="4" id="KW-1185">Reference proteome</keyword>
<feature type="region of interest" description="Disordered" evidence="2">
    <location>
        <begin position="517"/>
        <end position="561"/>
    </location>
</feature>
<feature type="compositionally biased region" description="Acidic residues" evidence="2">
    <location>
        <begin position="536"/>
        <end position="555"/>
    </location>
</feature>
<dbReference type="OrthoDB" id="3197614at2759"/>
<protein>
    <submittedName>
        <fullName evidence="3">Uncharacterized protein</fullName>
    </submittedName>
</protein>
<feature type="compositionally biased region" description="Low complexity" evidence="2">
    <location>
        <begin position="109"/>
        <end position="118"/>
    </location>
</feature>
<evidence type="ECO:0000313" key="3">
    <source>
        <dbReference type="EMBL" id="OCK79134.1"/>
    </source>
</evidence>